<dbReference type="InterPro" id="IPR027417">
    <property type="entry name" value="P-loop_NTPase"/>
</dbReference>
<evidence type="ECO:0000256" key="1">
    <source>
        <dbReference type="SAM" id="MobiDB-lite"/>
    </source>
</evidence>
<dbReference type="AlphaFoldDB" id="A0A378J5C1"/>
<dbReference type="InterPro" id="IPR006083">
    <property type="entry name" value="PRK/URK"/>
</dbReference>
<accession>A0A378J5C1</accession>
<dbReference type="SUPFAM" id="SSF52540">
    <property type="entry name" value="P-loop containing nucleoside triphosphate hydrolases"/>
    <property type="match status" value="1"/>
</dbReference>
<keyword evidence="3" id="KW-0808">Transferase</keyword>
<feature type="region of interest" description="Disordered" evidence="1">
    <location>
        <begin position="221"/>
        <end position="244"/>
    </location>
</feature>
<keyword evidence="4" id="KW-1185">Reference proteome</keyword>
<dbReference type="RefSeq" id="WP_115221537.1">
    <property type="nucleotide sequence ID" value="NZ_CAXYJE010000003.1"/>
</dbReference>
<evidence type="ECO:0000313" key="3">
    <source>
        <dbReference type="EMBL" id="STX42953.1"/>
    </source>
</evidence>
<dbReference type="EC" id="2.7.1.48" evidence="3"/>
<dbReference type="GO" id="GO:0005524">
    <property type="term" value="F:ATP binding"/>
    <property type="evidence" value="ECO:0007669"/>
    <property type="project" value="InterPro"/>
</dbReference>
<evidence type="ECO:0000313" key="4">
    <source>
        <dbReference type="Proteomes" id="UP000254677"/>
    </source>
</evidence>
<dbReference type="Pfam" id="PF00485">
    <property type="entry name" value="PRK"/>
    <property type="match status" value="1"/>
</dbReference>
<dbReference type="GO" id="GO:0004849">
    <property type="term" value="F:uridine kinase activity"/>
    <property type="evidence" value="ECO:0007669"/>
    <property type="project" value="UniProtKB-EC"/>
</dbReference>
<sequence length="244" mass="27082">MRVFAITGPIGSSINTFSKRFADKIDKKVEVTIIDESDFLILTAHDEKDNETTQLMPAECSKKYDKNRPIDYALLKTAISSQSGIVIVRGNYLFADESLRALFDVKVFLSADGDTCVANYLRDIKPIATLVAPVLDFFEKDIKLKNDEQINPLQKYTDITIPEASLDGPGMLLLLTSVDGLYPQLPKEVRGNKYQSKFFIASEGTGKSKIEGAEMMNIGPTELDTQRTTESQEPNPYSSVPANI</sequence>
<protein>
    <submittedName>
        <fullName evidence="3">Uridine kinase</fullName>
        <ecNumber evidence="3">2.7.1.48</ecNumber>
    </submittedName>
</protein>
<reference evidence="3 4" key="1">
    <citation type="submission" date="2018-06" db="EMBL/GenBank/DDBJ databases">
        <authorList>
            <consortium name="Pathogen Informatics"/>
            <person name="Doyle S."/>
        </authorList>
    </citation>
    <scope>NUCLEOTIDE SEQUENCE [LARGE SCALE GENOMIC DNA]</scope>
    <source>
        <strain evidence="3 4">NCTC13292</strain>
    </source>
</reference>
<organism evidence="3 4">
    <name type="scientific">Legionella donaldsonii</name>
    <dbReference type="NCBI Taxonomy" id="45060"/>
    <lineage>
        <taxon>Bacteria</taxon>
        <taxon>Pseudomonadati</taxon>
        <taxon>Pseudomonadota</taxon>
        <taxon>Gammaproteobacteria</taxon>
        <taxon>Legionellales</taxon>
        <taxon>Legionellaceae</taxon>
        <taxon>Legionella</taxon>
    </lineage>
</organism>
<evidence type="ECO:0000259" key="2">
    <source>
        <dbReference type="Pfam" id="PF00485"/>
    </source>
</evidence>
<keyword evidence="3" id="KW-0418">Kinase</keyword>
<feature type="compositionally biased region" description="Polar residues" evidence="1">
    <location>
        <begin position="226"/>
        <end position="244"/>
    </location>
</feature>
<proteinExistence type="predicted"/>
<feature type="domain" description="Phosphoribulokinase/uridine kinase" evidence="2">
    <location>
        <begin position="76"/>
        <end position="163"/>
    </location>
</feature>
<gene>
    <name evidence="3" type="primary">udk_1</name>
    <name evidence="3" type="ORF">NCTC13292_01874</name>
</gene>
<dbReference type="OrthoDB" id="5652002at2"/>
<dbReference type="EMBL" id="UGOA01000001">
    <property type="protein sequence ID" value="STX42953.1"/>
    <property type="molecule type" value="Genomic_DNA"/>
</dbReference>
<dbReference type="Proteomes" id="UP000254677">
    <property type="component" value="Unassembled WGS sequence"/>
</dbReference>
<name>A0A378J5C1_9GAMM</name>
<dbReference type="Gene3D" id="3.40.50.300">
    <property type="entry name" value="P-loop containing nucleotide triphosphate hydrolases"/>
    <property type="match status" value="1"/>
</dbReference>